<accession>A0ABN9EW85</accession>
<sequence length="81" mass="8268">MPLVPFIGFFLSVGKDTGPHDPLLPRGPTSCQSAPVGGSLTLGPWVVPECSNGQSPPGGPHEMPLVPFIGFFGLGKDTGAP</sequence>
<evidence type="ECO:0000313" key="1">
    <source>
        <dbReference type="EMBL" id="CAI9589091.1"/>
    </source>
</evidence>
<protein>
    <submittedName>
        <fullName evidence="1">Uncharacterized protein</fullName>
    </submittedName>
</protein>
<reference evidence="1" key="1">
    <citation type="submission" date="2023-05" db="EMBL/GenBank/DDBJ databases">
        <authorList>
            <person name="Stuckert A."/>
        </authorList>
    </citation>
    <scope>NUCLEOTIDE SEQUENCE</scope>
</reference>
<proteinExistence type="predicted"/>
<dbReference type="Proteomes" id="UP001162483">
    <property type="component" value="Unassembled WGS sequence"/>
</dbReference>
<keyword evidence="2" id="KW-1185">Reference proteome</keyword>
<gene>
    <name evidence="1" type="ORF">SPARVUS_LOCUS10838726</name>
</gene>
<evidence type="ECO:0000313" key="2">
    <source>
        <dbReference type="Proteomes" id="UP001162483"/>
    </source>
</evidence>
<organism evidence="1 2">
    <name type="scientific">Staurois parvus</name>
    <dbReference type="NCBI Taxonomy" id="386267"/>
    <lineage>
        <taxon>Eukaryota</taxon>
        <taxon>Metazoa</taxon>
        <taxon>Chordata</taxon>
        <taxon>Craniata</taxon>
        <taxon>Vertebrata</taxon>
        <taxon>Euteleostomi</taxon>
        <taxon>Amphibia</taxon>
        <taxon>Batrachia</taxon>
        <taxon>Anura</taxon>
        <taxon>Neobatrachia</taxon>
        <taxon>Ranoidea</taxon>
        <taxon>Ranidae</taxon>
        <taxon>Staurois</taxon>
    </lineage>
</organism>
<comment type="caution">
    <text evidence="1">The sequence shown here is derived from an EMBL/GenBank/DDBJ whole genome shotgun (WGS) entry which is preliminary data.</text>
</comment>
<dbReference type="EMBL" id="CATNWA010016024">
    <property type="protein sequence ID" value="CAI9589091.1"/>
    <property type="molecule type" value="Genomic_DNA"/>
</dbReference>
<name>A0ABN9EW85_9NEOB</name>